<feature type="compositionally biased region" description="Pro residues" evidence="9">
    <location>
        <begin position="131"/>
        <end position="157"/>
    </location>
</feature>
<dbReference type="Proteomes" id="UP000322234">
    <property type="component" value="Unassembled WGS sequence"/>
</dbReference>
<evidence type="ECO:0000256" key="9">
    <source>
        <dbReference type="SAM" id="MobiDB-lite"/>
    </source>
</evidence>
<keyword evidence="3" id="KW-0597">Phosphoprotein</keyword>
<evidence type="ECO:0000256" key="5">
    <source>
        <dbReference type="ARBA" id="ARBA00022990"/>
    </source>
</evidence>
<sequence length="732" mass="76624">MPAREQRRDCESGGSPEGQAVGLSKSTLPVVVQRCAVDGKSFCASEAPNPGEAGKAKATTALPLVQQELPRPQSPSDLDSLDGRSLNDDGSSDPRDIDQDNRSTSPSIYSPGSVENDSDSSSGLSQGPARPYHPPPLFPPSPPPPDSTPRQPEPGFEPHPSVTPTGYHAPMEPPTSRMFQAPPGAPPPHPQLYPGGSGGGVLSGPPLGPKGSGAASSVGAPSGGAPYPFPPVPPVTTSSATLSTVIATVASSPAGYKTASPPGPPPYGKRAPSPGAYKTATPPGYKPGSPPSFRTGTPPGYRGASPPAGPGTFKPGSPTVGPGPLPPAGPSGLSSLPAPPAAPASGPPLSATQIKQEPAEEYETPESPVPPARSPSPPPKVKLAQEGRAPVECPSLGPVPHRPPFEPGSAVATVPPYLGPDTPALRTLSEYARPHVMSPGNRNHPFYVPLGAVDPGLLGYNVPALYSSDPAAREREREARERDLRDRLKPGFEVKPSELEPLHGVPGPGLDPFPRHGGLALQPGPPGLHPFPFHPSLGPLERERLALAAGPALRPDMSYAERLAAERQHAERVAALGNDPLARLQMLNVTPHHHQHSHIHSHLHLHQQDAIHAASASVHPLIDPLASGSHLTRIPYPAGTLPNPLLPHPLHENEVLRHQLFAAPYRDLPASLSAPMSAAHQLQAMHAQSAELQRLALEQQQWLHAHHPLHSVPLPAQEDYYSHLKKESDKPL</sequence>
<evidence type="ECO:0000256" key="8">
    <source>
        <dbReference type="ARBA" id="ARBA00023242"/>
    </source>
</evidence>
<protein>
    <recommendedName>
        <fullName evidence="12">Atrophin-1</fullName>
    </recommendedName>
</protein>
<accession>A0A6B0S937</accession>
<keyword evidence="11" id="KW-1185">Reference proteome</keyword>
<feature type="compositionally biased region" description="Basic and acidic residues" evidence="9">
    <location>
        <begin position="1"/>
        <end position="11"/>
    </location>
</feature>
<dbReference type="AlphaFoldDB" id="A0A6B0S937"/>
<evidence type="ECO:0000256" key="7">
    <source>
        <dbReference type="ARBA" id="ARBA00023163"/>
    </source>
</evidence>
<feature type="compositionally biased region" description="Low complexity" evidence="9">
    <location>
        <begin position="250"/>
        <end position="260"/>
    </location>
</feature>
<evidence type="ECO:0000256" key="2">
    <source>
        <dbReference type="ARBA" id="ARBA00022499"/>
    </source>
</evidence>
<organism evidence="10 11">
    <name type="scientific">Bos mutus</name>
    <name type="common">wild yak</name>
    <dbReference type="NCBI Taxonomy" id="72004"/>
    <lineage>
        <taxon>Eukaryota</taxon>
        <taxon>Metazoa</taxon>
        <taxon>Chordata</taxon>
        <taxon>Craniata</taxon>
        <taxon>Vertebrata</taxon>
        <taxon>Euteleostomi</taxon>
        <taxon>Mammalia</taxon>
        <taxon>Eutheria</taxon>
        <taxon>Laurasiatheria</taxon>
        <taxon>Artiodactyla</taxon>
        <taxon>Ruminantia</taxon>
        <taxon>Pecora</taxon>
        <taxon>Bovidae</taxon>
        <taxon>Bovinae</taxon>
        <taxon>Bos</taxon>
    </lineage>
</organism>
<keyword evidence="2" id="KW-1017">Isopeptide bond</keyword>
<dbReference type="PRINTS" id="PR01222">
    <property type="entry name" value="ATROPHIN"/>
</dbReference>
<keyword evidence="4" id="KW-0832">Ubl conjugation</keyword>
<dbReference type="PANTHER" id="PTHR13859:SF9">
    <property type="entry name" value="ATROPHIN-1"/>
    <property type="match status" value="1"/>
</dbReference>
<dbReference type="GO" id="GO:0005634">
    <property type="term" value="C:nucleus"/>
    <property type="evidence" value="ECO:0007669"/>
    <property type="project" value="UniProtKB-SubCell"/>
</dbReference>
<evidence type="ECO:0008006" key="12">
    <source>
        <dbReference type="Google" id="ProtNLM"/>
    </source>
</evidence>
<evidence type="ECO:0000256" key="3">
    <source>
        <dbReference type="ARBA" id="ARBA00022553"/>
    </source>
</evidence>
<dbReference type="InterPro" id="IPR017993">
    <property type="entry name" value="Atrophin-1"/>
</dbReference>
<feature type="compositionally biased region" description="Basic and acidic residues" evidence="9">
    <location>
        <begin position="81"/>
        <end position="101"/>
    </location>
</feature>
<evidence type="ECO:0000256" key="4">
    <source>
        <dbReference type="ARBA" id="ARBA00022843"/>
    </source>
</evidence>
<feature type="compositionally biased region" description="Pro residues" evidence="9">
    <location>
        <begin position="337"/>
        <end position="346"/>
    </location>
</feature>
<dbReference type="GO" id="GO:0003714">
    <property type="term" value="F:transcription corepressor activity"/>
    <property type="evidence" value="ECO:0007669"/>
    <property type="project" value="TreeGrafter"/>
</dbReference>
<gene>
    <name evidence="10" type="ORF">E5288_WYG002214</name>
</gene>
<name>A0A6B0S937_9CETA</name>
<keyword evidence="5" id="KW-0007">Acetylation</keyword>
<feature type="region of interest" description="Disordered" evidence="9">
    <location>
        <begin position="42"/>
        <end position="238"/>
    </location>
</feature>
<comment type="subcellular location">
    <subcellularLocation>
        <location evidence="1">Nucleus</location>
    </subcellularLocation>
</comment>
<feature type="region of interest" description="Disordered" evidence="9">
    <location>
        <begin position="250"/>
        <end position="399"/>
    </location>
</feature>
<dbReference type="InterPro" id="IPR002951">
    <property type="entry name" value="Atrophin-like"/>
</dbReference>
<feature type="region of interest" description="Disordered" evidence="9">
    <location>
        <begin position="1"/>
        <end position="27"/>
    </location>
</feature>
<feature type="compositionally biased region" description="Pro residues" evidence="9">
    <location>
        <begin position="367"/>
        <end position="380"/>
    </location>
</feature>
<dbReference type="PANTHER" id="PTHR13859">
    <property type="entry name" value="ATROPHIN-RELATED"/>
    <property type="match status" value="1"/>
</dbReference>
<proteinExistence type="predicted"/>
<keyword evidence="6" id="KW-0805">Transcription regulation</keyword>
<evidence type="ECO:0000256" key="1">
    <source>
        <dbReference type="ARBA" id="ARBA00004123"/>
    </source>
</evidence>
<comment type="caution">
    <text evidence="10">The sequence shown here is derived from an EMBL/GenBank/DDBJ whole genome shotgun (WGS) entry which is preliminary data.</text>
</comment>
<evidence type="ECO:0000313" key="11">
    <source>
        <dbReference type="Proteomes" id="UP000322234"/>
    </source>
</evidence>
<feature type="compositionally biased region" description="Polar residues" evidence="9">
    <location>
        <begin position="102"/>
        <end position="125"/>
    </location>
</feature>
<dbReference type="EMBL" id="VBQZ03000253">
    <property type="protein sequence ID" value="MXQ98570.1"/>
    <property type="molecule type" value="Genomic_DNA"/>
</dbReference>
<feature type="compositionally biased region" description="Low complexity" evidence="9">
    <location>
        <begin position="212"/>
        <end position="226"/>
    </location>
</feature>
<evidence type="ECO:0000256" key="6">
    <source>
        <dbReference type="ARBA" id="ARBA00023015"/>
    </source>
</evidence>
<dbReference type="Pfam" id="PF03154">
    <property type="entry name" value="Atrophin-1"/>
    <property type="match status" value="2"/>
</dbReference>
<keyword evidence="7" id="KW-0804">Transcription</keyword>
<evidence type="ECO:0000313" key="10">
    <source>
        <dbReference type="EMBL" id="MXQ98570.1"/>
    </source>
</evidence>
<keyword evidence="8" id="KW-0539">Nucleus</keyword>
<reference evidence="10" key="1">
    <citation type="submission" date="2019-10" db="EMBL/GenBank/DDBJ databases">
        <title>The sequence and de novo assembly of the wild yak genome.</title>
        <authorList>
            <person name="Liu Y."/>
        </authorList>
    </citation>
    <scope>NUCLEOTIDE SEQUENCE [LARGE SCALE GENOMIC DNA]</scope>
    <source>
        <strain evidence="10">WY2019</strain>
    </source>
</reference>